<dbReference type="Proteomes" id="UP001177023">
    <property type="component" value="Unassembled WGS sequence"/>
</dbReference>
<dbReference type="EMBL" id="CATQJA010002543">
    <property type="protein sequence ID" value="CAJ0571169.1"/>
    <property type="molecule type" value="Genomic_DNA"/>
</dbReference>
<organism evidence="2 3">
    <name type="scientific">Mesorhabditis spiculigera</name>
    <dbReference type="NCBI Taxonomy" id="96644"/>
    <lineage>
        <taxon>Eukaryota</taxon>
        <taxon>Metazoa</taxon>
        <taxon>Ecdysozoa</taxon>
        <taxon>Nematoda</taxon>
        <taxon>Chromadorea</taxon>
        <taxon>Rhabditida</taxon>
        <taxon>Rhabditina</taxon>
        <taxon>Rhabditomorpha</taxon>
        <taxon>Rhabditoidea</taxon>
        <taxon>Rhabditidae</taxon>
        <taxon>Mesorhabditinae</taxon>
        <taxon>Mesorhabditis</taxon>
    </lineage>
</organism>
<dbReference type="AlphaFoldDB" id="A0AA36CLS3"/>
<evidence type="ECO:0000256" key="1">
    <source>
        <dbReference type="SAM" id="Phobius"/>
    </source>
</evidence>
<comment type="caution">
    <text evidence="2">The sequence shown here is derived from an EMBL/GenBank/DDBJ whole genome shotgun (WGS) entry which is preliminary data.</text>
</comment>
<keyword evidence="1" id="KW-1133">Transmembrane helix</keyword>
<evidence type="ECO:0000313" key="3">
    <source>
        <dbReference type="Proteomes" id="UP001177023"/>
    </source>
</evidence>
<reference evidence="2" key="1">
    <citation type="submission" date="2023-06" db="EMBL/GenBank/DDBJ databases">
        <authorList>
            <person name="Delattre M."/>
        </authorList>
    </citation>
    <scope>NUCLEOTIDE SEQUENCE</scope>
    <source>
        <strain evidence="2">AF72</strain>
    </source>
</reference>
<feature type="transmembrane region" description="Helical" evidence="1">
    <location>
        <begin position="57"/>
        <end position="81"/>
    </location>
</feature>
<gene>
    <name evidence="2" type="ORF">MSPICULIGERA_LOCUS9592</name>
</gene>
<accession>A0AA36CLS3</accession>
<name>A0AA36CLS3_9BILA</name>
<evidence type="ECO:0000313" key="2">
    <source>
        <dbReference type="EMBL" id="CAJ0571169.1"/>
    </source>
</evidence>
<protein>
    <submittedName>
        <fullName evidence="2">Uncharacterized protein</fullName>
    </submittedName>
</protein>
<keyword evidence="3" id="KW-1185">Reference proteome</keyword>
<sequence length="99" mass="11273">MWLLFFLISFVSGDLRCWTRCRSPECEIDDKGIPHCMEHIAKIEVDASSLTVKTTSFGVLLMLIALVFGLLFLLYLINLLIEKRRGRRLGHGPPLLAIE</sequence>
<proteinExistence type="predicted"/>
<keyword evidence="1" id="KW-0812">Transmembrane</keyword>
<keyword evidence="1" id="KW-0472">Membrane</keyword>
<feature type="non-terminal residue" evidence="2">
    <location>
        <position position="1"/>
    </location>
</feature>